<name>A0A8D8RFW3_9HEMI</name>
<keyword evidence="1" id="KW-1133">Transmembrane helix</keyword>
<proteinExistence type="predicted"/>
<keyword evidence="1" id="KW-0812">Transmembrane</keyword>
<sequence>MFEIYDGFKNRTVFFSVCFFVVAILQFCGTRECEGWVDAFLLISGCDKIIHHISFSTHLDEENVKVFCLLRLFLFLLFIKEIIKKILVCVYVCALLGSLVLIIY</sequence>
<feature type="transmembrane region" description="Helical" evidence="1">
    <location>
        <begin position="12"/>
        <end position="29"/>
    </location>
</feature>
<accession>A0A8D8RFW3</accession>
<protein>
    <submittedName>
        <fullName evidence="2">Uncharacterized protein</fullName>
    </submittedName>
</protein>
<reference evidence="2" key="1">
    <citation type="submission" date="2021-05" db="EMBL/GenBank/DDBJ databases">
        <authorList>
            <person name="Alioto T."/>
            <person name="Alioto T."/>
            <person name="Gomez Garrido J."/>
        </authorList>
    </citation>
    <scope>NUCLEOTIDE SEQUENCE</scope>
</reference>
<organism evidence="2">
    <name type="scientific">Cacopsylla melanoneura</name>
    <dbReference type="NCBI Taxonomy" id="428564"/>
    <lineage>
        <taxon>Eukaryota</taxon>
        <taxon>Metazoa</taxon>
        <taxon>Ecdysozoa</taxon>
        <taxon>Arthropoda</taxon>
        <taxon>Hexapoda</taxon>
        <taxon>Insecta</taxon>
        <taxon>Pterygota</taxon>
        <taxon>Neoptera</taxon>
        <taxon>Paraneoptera</taxon>
        <taxon>Hemiptera</taxon>
        <taxon>Sternorrhyncha</taxon>
        <taxon>Psylloidea</taxon>
        <taxon>Psyllidae</taxon>
        <taxon>Psyllinae</taxon>
        <taxon>Cacopsylla</taxon>
    </lineage>
</organism>
<evidence type="ECO:0000256" key="1">
    <source>
        <dbReference type="SAM" id="Phobius"/>
    </source>
</evidence>
<dbReference type="AlphaFoldDB" id="A0A8D8RFW3"/>
<keyword evidence="1" id="KW-0472">Membrane</keyword>
<evidence type="ECO:0000313" key="2">
    <source>
        <dbReference type="EMBL" id="CAG6648967.1"/>
    </source>
</evidence>
<dbReference type="EMBL" id="HBUF01154990">
    <property type="protein sequence ID" value="CAG6648967.1"/>
    <property type="molecule type" value="Transcribed_RNA"/>
</dbReference>
<feature type="transmembrane region" description="Helical" evidence="1">
    <location>
        <begin position="86"/>
        <end position="103"/>
    </location>
</feature>
<feature type="transmembrane region" description="Helical" evidence="1">
    <location>
        <begin position="63"/>
        <end position="79"/>
    </location>
</feature>